<dbReference type="GeneID" id="71852956"/>
<evidence type="ECO:0000313" key="2">
    <source>
        <dbReference type="EMBL" id="MFC4247603.1"/>
    </source>
</evidence>
<dbReference type="InterPro" id="IPR000073">
    <property type="entry name" value="AB_hydrolase_1"/>
</dbReference>
<reference evidence="2 3" key="1">
    <citation type="journal article" date="2014" name="Int. J. Syst. Evol. Microbiol.">
        <title>Complete genome sequence of Corynebacterium casei LMG S-19264T (=DSM 44701T), isolated from a smear-ripened cheese.</title>
        <authorList>
            <consortium name="US DOE Joint Genome Institute (JGI-PGF)"/>
            <person name="Walter F."/>
            <person name="Albersmeier A."/>
            <person name="Kalinowski J."/>
            <person name="Ruckert C."/>
        </authorList>
    </citation>
    <scope>NUCLEOTIDE SEQUENCE [LARGE SCALE GENOMIC DNA]</scope>
    <source>
        <strain evidence="2 3">IBRC-M 10912</strain>
    </source>
</reference>
<comment type="caution">
    <text evidence="2">The sequence shown here is derived from an EMBL/GenBank/DDBJ whole genome shotgun (WGS) entry which is preliminary data.</text>
</comment>
<dbReference type="EMBL" id="JBHSDJ010000077">
    <property type="protein sequence ID" value="MFC4247603.1"/>
    <property type="molecule type" value="Genomic_DNA"/>
</dbReference>
<organism evidence="2 3">
    <name type="scientific">Natribaculum luteum</name>
    <dbReference type="NCBI Taxonomy" id="1586232"/>
    <lineage>
        <taxon>Archaea</taxon>
        <taxon>Methanobacteriati</taxon>
        <taxon>Methanobacteriota</taxon>
        <taxon>Stenosarchaea group</taxon>
        <taxon>Halobacteria</taxon>
        <taxon>Halobacteriales</taxon>
        <taxon>Natrialbaceae</taxon>
        <taxon>Natribaculum</taxon>
    </lineage>
</organism>
<dbReference type="Gene3D" id="3.10.450.590">
    <property type="match status" value="1"/>
</dbReference>
<dbReference type="GO" id="GO:0016787">
    <property type="term" value="F:hydrolase activity"/>
    <property type="evidence" value="ECO:0007669"/>
    <property type="project" value="UniProtKB-KW"/>
</dbReference>
<evidence type="ECO:0000313" key="3">
    <source>
        <dbReference type="Proteomes" id="UP001595821"/>
    </source>
</evidence>
<name>A0ABD5P061_9EURY</name>
<accession>A0ABD5P061</accession>
<dbReference type="Proteomes" id="UP001595821">
    <property type="component" value="Unassembled WGS sequence"/>
</dbReference>
<proteinExistence type="predicted"/>
<keyword evidence="2" id="KW-0378">Hydrolase</keyword>
<dbReference type="Pfam" id="PF12697">
    <property type="entry name" value="Abhydrolase_6"/>
    <property type="match status" value="1"/>
</dbReference>
<gene>
    <name evidence="2" type="ORF">ACFOZ7_11520</name>
</gene>
<sequence>MREPSREFLEALTNAEFERAERVCTTELANAYSAGDLGEDWHTFETQLGPFVRIGSSTQTTVRGHQADVVELQFSSGWRRLRIVLDGDRVAGLQYLNWESQSVADPEYVDHDEFSEREVTIGTAADGLLGTLAMPDEIGGGAAVLVHGTGPLDRDGTVGESKPLRDVARGLASAGVPTLRYDKRTTVRSIAPAEQTVERVVVEDAKAALNELNSIANVPVTLIGHSLGGMLAPWIALESSDAVGMVTLAANARPLPALIEDQCRREDGTVPEQVRTGVERITDNAVEPGEIVLGFPGSFWRSLDGYDPVSIACDMDLPLTVLQGDSDEHVSPELDFQRWKTGVPRATCKCYSGVDHLFRADSTTVTERAIADVGKAVRRTGDG</sequence>
<dbReference type="InterPro" id="IPR053145">
    <property type="entry name" value="AB_hydrolase_Est10"/>
</dbReference>
<dbReference type="PANTHER" id="PTHR43265">
    <property type="entry name" value="ESTERASE ESTD"/>
    <property type="match status" value="1"/>
</dbReference>
<feature type="domain" description="AB hydrolase-1" evidence="1">
    <location>
        <begin position="144"/>
        <end position="264"/>
    </location>
</feature>
<dbReference type="Gene3D" id="3.40.50.1820">
    <property type="entry name" value="alpha/beta hydrolase"/>
    <property type="match status" value="1"/>
</dbReference>
<dbReference type="RefSeq" id="WP_246972323.1">
    <property type="nucleotide sequence ID" value="NZ_CP095397.1"/>
</dbReference>
<dbReference type="AlphaFoldDB" id="A0ABD5P061"/>
<protein>
    <submittedName>
        <fullName evidence="2">Alpha/beta fold hydrolase</fullName>
    </submittedName>
</protein>
<dbReference type="PANTHER" id="PTHR43265:SF1">
    <property type="entry name" value="ESTERASE ESTD"/>
    <property type="match status" value="1"/>
</dbReference>
<evidence type="ECO:0000259" key="1">
    <source>
        <dbReference type="Pfam" id="PF12697"/>
    </source>
</evidence>
<dbReference type="InterPro" id="IPR029058">
    <property type="entry name" value="AB_hydrolase_fold"/>
</dbReference>
<dbReference type="SUPFAM" id="SSF53474">
    <property type="entry name" value="alpha/beta-Hydrolases"/>
    <property type="match status" value="1"/>
</dbReference>